<evidence type="ECO:0000313" key="1">
    <source>
        <dbReference type="EMBL" id="CAG8752230.1"/>
    </source>
</evidence>
<comment type="caution">
    <text evidence="1">The sequence shown here is derived from an EMBL/GenBank/DDBJ whole genome shotgun (WGS) entry which is preliminary data.</text>
</comment>
<gene>
    <name evidence="1" type="ORF">RPERSI_LOCUS14313</name>
</gene>
<sequence>GITQIFERISKIYHDAEHNKRICGAIFDRVSAVEVTIRSLKFRWEEHKESFTQKNYTVLQKILHNIQKLENFVNDVTQSKGIKYIQVESIESMFYDLTKEFDRYIDELDLVILVDVERRRRDKQILKKDFEDLNKYLESMHISKQNTSSCVVLANKLSR</sequence>
<protein>
    <submittedName>
        <fullName evidence="1">30450_t:CDS:1</fullName>
    </submittedName>
</protein>
<proteinExistence type="predicted"/>
<organism evidence="1 2">
    <name type="scientific">Racocetra persica</name>
    <dbReference type="NCBI Taxonomy" id="160502"/>
    <lineage>
        <taxon>Eukaryota</taxon>
        <taxon>Fungi</taxon>
        <taxon>Fungi incertae sedis</taxon>
        <taxon>Mucoromycota</taxon>
        <taxon>Glomeromycotina</taxon>
        <taxon>Glomeromycetes</taxon>
        <taxon>Diversisporales</taxon>
        <taxon>Gigasporaceae</taxon>
        <taxon>Racocetra</taxon>
    </lineage>
</organism>
<dbReference type="EMBL" id="CAJVQC010032846">
    <property type="protein sequence ID" value="CAG8752230.1"/>
    <property type="molecule type" value="Genomic_DNA"/>
</dbReference>
<keyword evidence="2" id="KW-1185">Reference proteome</keyword>
<dbReference type="Proteomes" id="UP000789920">
    <property type="component" value="Unassembled WGS sequence"/>
</dbReference>
<reference evidence="1" key="1">
    <citation type="submission" date="2021-06" db="EMBL/GenBank/DDBJ databases">
        <authorList>
            <person name="Kallberg Y."/>
            <person name="Tangrot J."/>
            <person name="Rosling A."/>
        </authorList>
    </citation>
    <scope>NUCLEOTIDE SEQUENCE</scope>
    <source>
        <strain evidence="1">MA461A</strain>
    </source>
</reference>
<name>A0ACA9QGV6_9GLOM</name>
<evidence type="ECO:0000313" key="2">
    <source>
        <dbReference type="Proteomes" id="UP000789920"/>
    </source>
</evidence>
<feature type="non-terminal residue" evidence="1">
    <location>
        <position position="159"/>
    </location>
</feature>
<feature type="non-terminal residue" evidence="1">
    <location>
        <position position="1"/>
    </location>
</feature>
<accession>A0ACA9QGV6</accession>